<dbReference type="InterPro" id="IPR024501">
    <property type="entry name" value="DUF3141"/>
</dbReference>
<reference evidence="1 2" key="1">
    <citation type="submission" date="2019-10" db="EMBL/GenBank/DDBJ databases">
        <title>Cognatihalovulum marinum gen. nov. sp. nov., a new member of the family Rhodobacteraceae isolated from deep seawater of the Northwest Indian Ocean.</title>
        <authorList>
            <person name="Ruan C."/>
            <person name="Wang J."/>
            <person name="Zheng X."/>
            <person name="Song L."/>
            <person name="Zhu Y."/>
            <person name="Huang Y."/>
            <person name="Lu Z."/>
            <person name="Du W."/>
            <person name="Huang L."/>
            <person name="Dai X."/>
        </authorList>
    </citation>
    <scope>NUCLEOTIDE SEQUENCE [LARGE SCALE GENOMIC DNA]</scope>
    <source>
        <strain evidence="1 2">2CG4</strain>
    </source>
</reference>
<dbReference type="RefSeq" id="WP_154449689.1">
    <property type="nucleotide sequence ID" value="NZ_WIND01000055.1"/>
</dbReference>
<dbReference type="Pfam" id="PF11339">
    <property type="entry name" value="DUF3141"/>
    <property type="match status" value="1"/>
</dbReference>
<evidence type="ECO:0000313" key="2">
    <source>
        <dbReference type="Proteomes" id="UP000474957"/>
    </source>
</evidence>
<protein>
    <submittedName>
        <fullName evidence="1">DUF3141 domain-containing protein</fullName>
    </submittedName>
</protein>
<evidence type="ECO:0000313" key="1">
    <source>
        <dbReference type="EMBL" id="MSU92179.1"/>
    </source>
</evidence>
<name>A0A6L5Z709_9RHOB</name>
<dbReference type="EMBL" id="WIND01000055">
    <property type="protein sequence ID" value="MSU92179.1"/>
    <property type="molecule type" value="Genomic_DNA"/>
</dbReference>
<dbReference type="Proteomes" id="UP000474957">
    <property type="component" value="Unassembled WGS sequence"/>
</dbReference>
<accession>A0A6L5Z709</accession>
<proteinExistence type="predicted"/>
<keyword evidence="2" id="KW-1185">Reference proteome</keyword>
<dbReference type="AlphaFoldDB" id="A0A6L5Z709"/>
<sequence>AGQRIVYMTHDHVGHLGIFVSGSVARLQHRAILESLDAVEGLAPGLYEMVIDNPSGDPDCETGDFTVRFDPREVDELGIASGDAALKQVAQISRINEAAYSTFVSPWIRAATTPASAEALRALHPMRWTRTMFSERVNPWMSLVEFAADTLRETREPLPENHPAIVTERALSARTGEVLGAWRKGRDAWIAHVFGAMFGPFPVTTSPAQADHPGAASNKE</sequence>
<gene>
    <name evidence="1" type="ORF">GE300_21860</name>
</gene>
<organism evidence="1 2">
    <name type="scientific">Halovulum marinum</name>
    <dbReference type="NCBI Taxonomy" id="2662447"/>
    <lineage>
        <taxon>Bacteria</taxon>
        <taxon>Pseudomonadati</taxon>
        <taxon>Pseudomonadota</taxon>
        <taxon>Alphaproteobacteria</taxon>
        <taxon>Rhodobacterales</taxon>
        <taxon>Paracoccaceae</taxon>
        <taxon>Halovulum</taxon>
    </lineage>
</organism>
<comment type="caution">
    <text evidence="1">The sequence shown here is derived from an EMBL/GenBank/DDBJ whole genome shotgun (WGS) entry which is preliminary data.</text>
</comment>
<feature type="non-terminal residue" evidence="1">
    <location>
        <position position="1"/>
    </location>
</feature>